<sequence>MGYILPVNHYQYQDYQTRTAQHERSPFVLEKVYKVKLNQRKHQQTRENGCQNDQKQLSSIQFPNQMHVVKKGRTDMDQTNHCIILFEITGKGRYFSESV</sequence>
<gene>
    <name evidence="1" type="ORF">BN983_03235</name>
</gene>
<name>A0A024P7L3_9BACI</name>
<dbReference type="OrthoDB" id="2706316at2"/>
<evidence type="ECO:0000313" key="2">
    <source>
        <dbReference type="Proteomes" id="UP000028868"/>
    </source>
</evidence>
<dbReference type="AlphaFoldDB" id="A0A024P7L3"/>
<organism evidence="1 2">
    <name type="scientific">Halobacillus karajensis</name>
    <dbReference type="NCBI Taxonomy" id="195088"/>
    <lineage>
        <taxon>Bacteria</taxon>
        <taxon>Bacillati</taxon>
        <taxon>Bacillota</taxon>
        <taxon>Bacilli</taxon>
        <taxon>Bacillales</taxon>
        <taxon>Bacillaceae</taxon>
        <taxon>Halobacillus</taxon>
    </lineage>
</organism>
<reference evidence="1 2" key="2">
    <citation type="submission" date="2014-05" db="EMBL/GenBank/DDBJ databases">
        <title>Draft genome sequence of Halobacillus karajensis HK-03.</title>
        <authorList>
            <person name="Khelaifia S."/>
            <person name="Croce O."/>
            <person name="Lagier J.C."/>
            <person name="Raoult D."/>
        </authorList>
    </citation>
    <scope>NUCLEOTIDE SEQUENCE [LARGE SCALE GENOMIC DNA]</scope>
    <source>
        <strain evidence="1 2">HD-03</strain>
    </source>
</reference>
<protein>
    <submittedName>
        <fullName evidence="1">Uncharacterized protein</fullName>
    </submittedName>
</protein>
<comment type="caution">
    <text evidence="1">The sequence shown here is derived from an EMBL/GenBank/DDBJ whole genome shotgun (WGS) entry which is preliminary data.</text>
</comment>
<dbReference type="RefSeq" id="WP_035510220.1">
    <property type="nucleotide sequence ID" value="NZ_CCDH010000003.1"/>
</dbReference>
<dbReference type="EMBL" id="CCDI010000004">
    <property type="protein sequence ID" value="CDQ24935.1"/>
    <property type="molecule type" value="Genomic_DNA"/>
</dbReference>
<evidence type="ECO:0000313" key="1">
    <source>
        <dbReference type="EMBL" id="CDQ24935.1"/>
    </source>
</evidence>
<proteinExistence type="predicted"/>
<accession>A0A024P7L3</accession>
<keyword evidence="2" id="KW-1185">Reference proteome</keyword>
<dbReference type="Proteomes" id="UP000028868">
    <property type="component" value="Unassembled WGS sequence"/>
</dbReference>
<reference evidence="2" key="1">
    <citation type="submission" date="2014-03" db="EMBL/GenBank/DDBJ databases">
        <authorList>
            <person name="Urmite Genomes U."/>
        </authorList>
    </citation>
    <scope>NUCLEOTIDE SEQUENCE [LARGE SCALE GENOMIC DNA]</scope>
    <source>
        <strain evidence="2">HD-03</strain>
    </source>
</reference>